<name>A0A841KV17_9FIRM</name>
<gene>
    <name evidence="1" type="ORF">HNQ80_003420</name>
</gene>
<protein>
    <submittedName>
        <fullName evidence="1">Uncharacterized protein</fullName>
    </submittedName>
</protein>
<accession>A0A841KV17</accession>
<dbReference type="Proteomes" id="UP000579281">
    <property type="component" value="Unassembled WGS sequence"/>
</dbReference>
<organism evidence="1 2">
    <name type="scientific">Anaerosolibacter carboniphilus</name>
    <dbReference type="NCBI Taxonomy" id="1417629"/>
    <lineage>
        <taxon>Bacteria</taxon>
        <taxon>Bacillati</taxon>
        <taxon>Bacillota</taxon>
        <taxon>Clostridia</taxon>
        <taxon>Peptostreptococcales</taxon>
        <taxon>Thermotaleaceae</taxon>
        <taxon>Anaerosolibacter</taxon>
    </lineage>
</organism>
<evidence type="ECO:0000313" key="1">
    <source>
        <dbReference type="EMBL" id="MBB6217301.1"/>
    </source>
</evidence>
<evidence type="ECO:0000313" key="2">
    <source>
        <dbReference type="Proteomes" id="UP000579281"/>
    </source>
</evidence>
<reference evidence="1 2" key="1">
    <citation type="submission" date="2020-08" db="EMBL/GenBank/DDBJ databases">
        <title>Genomic Encyclopedia of Type Strains, Phase IV (KMG-IV): sequencing the most valuable type-strain genomes for metagenomic binning, comparative biology and taxonomic classification.</title>
        <authorList>
            <person name="Goeker M."/>
        </authorList>
    </citation>
    <scope>NUCLEOTIDE SEQUENCE [LARGE SCALE GENOMIC DNA]</scope>
    <source>
        <strain evidence="1 2">DSM 103526</strain>
    </source>
</reference>
<proteinExistence type="predicted"/>
<comment type="caution">
    <text evidence="1">The sequence shown here is derived from an EMBL/GenBank/DDBJ whole genome shotgun (WGS) entry which is preliminary data.</text>
</comment>
<dbReference type="RefSeq" id="WP_184311804.1">
    <property type="nucleotide sequence ID" value="NZ_JACHEN010000022.1"/>
</dbReference>
<dbReference type="AlphaFoldDB" id="A0A841KV17"/>
<dbReference type="EMBL" id="JACHEN010000022">
    <property type="protein sequence ID" value="MBB6217301.1"/>
    <property type="molecule type" value="Genomic_DNA"/>
</dbReference>
<sequence>MMFPYYQYSYIPMYKNMYPYRLACIFPQGLYRSTEDVYDTHHRSMFSSAFPDHPSSTKNNHSSNKDYYVSLNSLDNLHPFDEMNSHGEAYNIAASFHELMKTDQEKAISLINGENLPFSSLFLLKHDIEKYEIFDQLNLRNRVALSIADEIIIGRKDTSAIQCSSCDYIQTVHSVLKWMLETGSIADGLSNEYDEILDITATLLIKVYRDKTILPMTIDMIFKRYAKGLFINHLVWTFFQSHDPNSLISIAARLKSENAKDVDLARKLLSFCPLIDIRDNAPGEKQYAAFVDWMKENCLFLHFTGETFQQSTYPIPYVIVLEAKYLYKSIDLLTGKTFEAFSEKESQLLDVYTKLDMDTKILLANFSYLLHQKNISSWKTWIQYPIAHQIAIAGAAMGVKQ</sequence>
<keyword evidence="2" id="KW-1185">Reference proteome</keyword>